<dbReference type="InterPro" id="IPR002123">
    <property type="entry name" value="Plipid/glycerol_acylTrfase"/>
</dbReference>
<dbReference type="PANTHER" id="PTHR10434">
    <property type="entry name" value="1-ACYL-SN-GLYCEROL-3-PHOSPHATE ACYLTRANSFERASE"/>
    <property type="match status" value="1"/>
</dbReference>
<dbReference type="GO" id="GO:0006654">
    <property type="term" value="P:phosphatidic acid biosynthetic process"/>
    <property type="evidence" value="ECO:0007669"/>
    <property type="project" value="TreeGrafter"/>
</dbReference>
<evidence type="ECO:0000259" key="3">
    <source>
        <dbReference type="SMART" id="SM00563"/>
    </source>
</evidence>
<dbReference type="PANTHER" id="PTHR10434:SF11">
    <property type="entry name" value="1-ACYL-SN-GLYCEROL-3-PHOSPHATE ACYLTRANSFERASE"/>
    <property type="match status" value="1"/>
</dbReference>
<dbReference type="AlphaFoldDB" id="A0A315XUX7"/>
<accession>A0A315XUX7</accession>
<dbReference type="Proteomes" id="UP000245720">
    <property type="component" value="Unassembled WGS sequence"/>
</dbReference>
<dbReference type="CDD" id="cd07989">
    <property type="entry name" value="LPLAT_AGPAT-like"/>
    <property type="match status" value="1"/>
</dbReference>
<dbReference type="SMART" id="SM00563">
    <property type="entry name" value="PlsC"/>
    <property type="match status" value="1"/>
</dbReference>
<sequence length="214" mass="23892">MDRNYVVYKLLRAVFKPLFHILYRPVIVGRENIPSDGAAVIAGNHKHALDPILVDVCTKRVVHTLAKKDLHDGRFGAFFRGAGTIPVDLHSAHNPAALDAAIKVLRAGGLINVSPEAKRNYTNELLLPFKFGAAVMSHRTDAPVIPYAITGDYRLFRRGIRIVFGAPIHAGGREPDEINRELYDTIAALLGESMPQSERDSRHFTSYDEWRDRS</sequence>
<protein>
    <submittedName>
        <fullName evidence="4">1-acyl-sn-glycerol-3-phosphate acyltransferase</fullName>
    </submittedName>
</protein>
<dbReference type="RefSeq" id="WP_109727563.1">
    <property type="nucleotide sequence ID" value="NZ_QGDI01000012.1"/>
</dbReference>
<keyword evidence="1 4" id="KW-0808">Transferase</keyword>
<dbReference type="OrthoDB" id="9803035at2"/>
<evidence type="ECO:0000256" key="2">
    <source>
        <dbReference type="ARBA" id="ARBA00023315"/>
    </source>
</evidence>
<reference evidence="4 5" key="1">
    <citation type="submission" date="2018-05" db="EMBL/GenBank/DDBJ databases">
        <title>The Hungate 1000. A catalogue of reference genomes from the rumen microbiome.</title>
        <authorList>
            <person name="Kelly W."/>
        </authorList>
    </citation>
    <scope>NUCLEOTIDE SEQUENCE [LARGE SCALE GENOMIC DNA]</scope>
    <source>
        <strain evidence="4 5">SAb67</strain>
    </source>
</reference>
<keyword evidence="2 4" id="KW-0012">Acyltransferase</keyword>
<evidence type="ECO:0000256" key="1">
    <source>
        <dbReference type="ARBA" id="ARBA00022679"/>
    </source>
</evidence>
<comment type="caution">
    <text evidence="4">The sequence shown here is derived from an EMBL/GenBank/DDBJ whole genome shotgun (WGS) entry which is preliminary data.</text>
</comment>
<gene>
    <name evidence="4" type="ORF">IE37_02851</name>
</gene>
<dbReference type="Pfam" id="PF01553">
    <property type="entry name" value="Acyltransferase"/>
    <property type="match status" value="1"/>
</dbReference>
<dbReference type="SUPFAM" id="SSF69593">
    <property type="entry name" value="Glycerol-3-phosphate (1)-acyltransferase"/>
    <property type="match status" value="1"/>
</dbReference>
<name>A0A315XUX7_RUMFL</name>
<proteinExistence type="predicted"/>
<feature type="domain" description="Phospholipid/glycerol acyltransferase" evidence="3">
    <location>
        <begin position="39"/>
        <end position="152"/>
    </location>
</feature>
<evidence type="ECO:0000313" key="5">
    <source>
        <dbReference type="Proteomes" id="UP000245720"/>
    </source>
</evidence>
<dbReference type="GO" id="GO:0003841">
    <property type="term" value="F:1-acylglycerol-3-phosphate O-acyltransferase activity"/>
    <property type="evidence" value="ECO:0007669"/>
    <property type="project" value="TreeGrafter"/>
</dbReference>
<organism evidence="4 5">
    <name type="scientific">Ruminococcus flavefaciens</name>
    <dbReference type="NCBI Taxonomy" id="1265"/>
    <lineage>
        <taxon>Bacteria</taxon>
        <taxon>Bacillati</taxon>
        <taxon>Bacillota</taxon>
        <taxon>Clostridia</taxon>
        <taxon>Eubacteriales</taxon>
        <taxon>Oscillospiraceae</taxon>
        <taxon>Ruminococcus</taxon>
    </lineage>
</organism>
<dbReference type="EMBL" id="QGDI01000012">
    <property type="protein sequence ID" value="PWJ10813.1"/>
    <property type="molecule type" value="Genomic_DNA"/>
</dbReference>
<evidence type="ECO:0000313" key="4">
    <source>
        <dbReference type="EMBL" id="PWJ10813.1"/>
    </source>
</evidence>